<evidence type="ECO:0000313" key="1">
    <source>
        <dbReference type="EMBL" id="KAI4351786.1"/>
    </source>
</evidence>
<evidence type="ECO:0000313" key="2">
    <source>
        <dbReference type="Proteomes" id="UP000828941"/>
    </source>
</evidence>
<organism evidence="1 2">
    <name type="scientific">Bauhinia variegata</name>
    <name type="common">Purple orchid tree</name>
    <name type="synonym">Phanera variegata</name>
    <dbReference type="NCBI Taxonomy" id="167791"/>
    <lineage>
        <taxon>Eukaryota</taxon>
        <taxon>Viridiplantae</taxon>
        <taxon>Streptophyta</taxon>
        <taxon>Embryophyta</taxon>
        <taxon>Tracheophyta</taxon>
        <taxon>Spermatophyta</taxon>
        <taxon>Magnoliopsida</taxon>
        <taxon>eudicotyledons</taxon>
        <taxon>Gunneridae</taxon>
        <taxon>Pentapetalae</taxon>
        <taxon>rosids</taxon>
        <taxon>fabids</taxon>
        <taxon>Fabales</taxon>
        <taxon>Fabaceae</taxon>
        <taxon>Cercidoideae</taxon>
        <taxon>Cercideae</taxon>
        <taxon>Bauhiniinae</taxon>
        <taxon>Bauhinia</taxon>
    </lineage>
</organism>
<protein>
    <submittedName>
        <fullName evidence="1">Uncharacterized protein</fullName>
    </submittedName>
</protein>
<accession>A0ACB9PTG8</accession>
<proteinExistence type="predicted"/>
<dbReference type="EMBL" id="CM039428">
    <property type="protein sequence ID" value="KAI4351786.1"/>
    <property type="molecule type" value="Genomic_DNA"/>
</dbReference>
<name>A0ACB9PTG8_BAUVA</name>
<comment type="caution">
    <text evidence="1">The sequence shown here is derived from an EMBL/GenBank/DDBJ whole genome shotgun (WGS) entry which is preliminary data.</text>
</comment>
<sequence length="326" mass="38066">MRILLTYTAHIFKRETAKLERSAFFNVNFTRGMSLFTAIPRNLQIVPDHGFDNFMEVEKKMCKFFRNLGPSSLSAQPSNLNFSPISPLSRHWHQAARRVELVERDKSLAVCAMEKAREKEHKEKVDAENVRYSFLINFPSGFKIGVFHRIAVWKWQRLPYWSPYEDVSGYDLRSIEAKKQMEKRVVSTIHELLSLTVEKKITLQRIAHFRTSMNLPKKLKDFLLQHRGIFYISTKGNLNTVFLREEYRKGELIEPNDLYFARRKLAEFVLLNPRKAKVDGELVCSRGGREDDDGDLWLMACASSSNYYQDLRVEIVGCKIGMDKMI</sequence>
<dbReference type="Proteomes" id="UP000828941">
    <property type="component" value="Chromosome 3"/>
</dbReference>
<reference evidence="1 2" key="1">
    <citation type="journal article" date="2022" name="DNA Res.">
        <title>Chromosomal-level genome assembly of the orchid tree Bauhinia variegata (Leguminosae; Cercidoideae) supports the allotetraploid origin hypothesis of Bauhinia.</title>
        <authorList>
            <person name="Zhong Y."/>
            <person name="Chen Y."/>
            <person name="Zheng D."/>
            <person name="Pang J."/>
            <person name="Liu Y."/>
            <person name="Luo S."/>
            <person name="Meng S."/>
            <person name="Qian L."/>
            <person name="Wei D."/>
            <person name="Dai S."/>
            <person name="Zhou R."/>
        </authorList>
    </citation>
    <scope>NUCLEOTIDE SEQUENCE [LARGE SCALE GENOMIC DNA]</scope>
    <source>
        <strain evidence="1">BV-YZ2020</strain>
    </source>
</reference>
<gene>
    <name evidence="1" type="ORF">L6164_006104</name>
</gene>
<keyword evidence="2" id="KW-1185">Reference proteome</keyword>